<evidence type="ECO:0000313" key="4">
    <source>
        <dbReference type="Proteomes" id="UP000250043"/>
    </source>
</evidence>
<reference evidence="3 4" key="1">
    <citation type="submission" date="2016-07" db="EMBL/GenBank/DDBJ databases">
        <title>Draft genome of the white-rot fungus Obba rivulosa 3A-2.</title>
        <authorList>
            <consortium name="DOE Joint Genome Institute"/>
            <person name="Miettinen O."/>
            <person name="Riley R."/>
            <person name="Acob R."/>
            <person name="Barry K."/>
            <person name="Cullen D."/>
            <person name="De Vries R."/>
            <person name="Hainaut M."/>
            <person name="Hatakka A."/>
            <person name="Henrissat B."/>
            <person name="Hilden K."/>
            <person name="Kuo R."/>
            <person name="Labutti K."/>
            <person name="Lipzen A."/>
            <person name="Makela M.R."/>
            <person name="Sandor L."/>
            <person name="Spatafora J.W."/>
            <person name="Grigoriev I.V."/>
            <person name="Hibbett D.S."/>
        </authorList>
    </citation>
    <scope>NUCLEOTIDE SEQUENCE [LARGE SCALE GENOMIC DNA]</scope>
    <source>
        <strain evidence="3 4">3A-2</strain>
    </source>
</reference>
<proteinExistence type="predicted"/>
<feature type="compositionally biased region" description="Basic residues" evidence="1">
    <location>
        <begin position="197"/>
        <end position="210"/>
    </location>
</feature>
<evidence type="ECO:0000313" key="3">
    <source>
        <dbReference type="EMBL" id="OCH87222.1"/>
    </source>
</evidence>
<protein>
    <submittedName>
        <fullName evidence="3">Uncharacterized protein</fullName>
    </submittedName>
</protein>
<feature type="compositionally biased region" description="Basic and acidic residues" evidence="1">
    <location>
        <begin position="165"/>
        <end position="178"/>
    </location>
</feature>
<accession>A0A8E2DHL7</accession>
<gene>
    <name evidence="3" type="ORF">OBBRIDRAFT_796401</name>
</gene>
<feature type="region of interest" description="Disordered" evidence="1">
    <location>
        <begin position="136"/>
        <end position="222"/>
    </location>
</feature>
<feature type="transmembrane region" description="Helical" evidence="2">
    <location>
        <begin position="604"/>
        <end position="625"/>
    </location>
</feature>
<dbReference type="OrthoDB" id="2657661at2759"/>
<feature type="transmembrane region" description="Helical" evidence="2">
    <location>
        <begin position="657"/>
        <end position="681"/>
    </location>
</feature>
<keyword evidence="2" id="KW-0812">Transmembrane</keyword>
<evidence type="ECO:0000256" key="1">
    <source>
        <dbReference type="SAM" id="MobiDB-lite"/>
    </source>
</evidence>
<evidence type="ECO:0000256" key="2">
    <source>
        <dbReference type="SAM" id="Phobius"/>
    </source>
</evidence>
<organism evidence="3 4">
    <name type="scientific">Obba rivulosa</name>
    <dbReference type="NCBI Taxonomy" id="1052685"/>
    <lineage>
        <taxon>Eukaryota</taxon>
        <taxon>Fungi</taxon>
        <taxon>Dikarya</taxon>
        <taxon>Basidiomycota</taxon>
        <taxon>Agaricomycotina</taxon>
        <taxon>Agaricomycetes</taxon>
        <taxon>Polyporales</taxon>
        <taxon>Gelatoporiaceae</taxon>
        <taxon>Obba</taxon>
    </lineage>
</organism>
<feature type="transmembrane region" description="Helical" evidence="2">
    <location>
        <begin position="693"/>
        <end position="714"/>
    </location>
</feature>
<keyword evidence="2" id="KW-0472">Membrane</keyword>
<dbReference type="AlphaFoldDB" id="A0A8E2DHL7"/>
<keyword evidence="2" id="KW-1133">Transmembrane helix</keyword>
<keyword evidence="4" id="KW-1185">Reference proteome</keyword>
<dbReference type="EMBL" id="KV722493">
    <property type="protein sequence ID" value="OCH87222.1"/>
    <property type="molecule type" value="Genomic_DNA"/>
</dbReference>
<dbReference type="Proteomes" id="UP000250043">
    <property type="component" value="Unassembled WGS sequence"/>
</dbReference>
<name>A0A8E2DHL7_9APHY</name>
<sequence>MSSPSFLHLVWEVLRRILLRPCRHQLQRLVAIFSFLRRQFGRAGGRGGGCGGSLGCRPSRGQSLCTGKDGTEKDITGAVGPVMIYPSKVPTSAPAIPTGGFLDPESAATNQRASDILSSRRASEILLRPPYDSGSLHPGYAYSTRSRSSHDVGISSMISDCGSEALRHAQHEPREPRPSSRTSSRRGISRVAAPSRTRSRSRPPRSRSPARRPPALDLPLAQIPPITPDTANVALPSVISADPQIRDVIEPTPQRKIYPISAVQRYDKDVAVPKIESQYVVQPMTMDFPLEQYPTDWEPHMHPEGALYWYHPTRRIYTDAYLCDSTIACEIDAFVELLDDMMHDERVQLPSGYELVLELESRTPKTGYNWCYYFVNNDKRTLFWLHDFDISDDLKEIKGATAAAHVRHEIEARYWTHWEMFPHGHKVPEKVFAELMAIILHGSIDHMTSTTSTVTYESDELSRMLNLVKSIKDIGDTADHSICVIGRLMCIFAHHRFLNFHGQNAARLCRDQTVHGKKSYDRSPLINILSPLLFNAPDEHLRGLERIWIDEVIVFQQWKDFIEKLKTEWTDFLLPATVLLTASVGFLAIPSVDSGDPNVPRNAAQITSYLSVIFSMGSIIISLLLTRQHRLKTRDSAQEVVTFLTNRKHPTLGLETLAIMYSLPYAMLMWSAVAFLIAFSFECFLSHDNASTVPTAVAFVAVVSLICWCIFTAWEEHEETTTRLLWGKAKVVMTRMQSRIIAAKTSNTSKWRSFLGRAPASINSGDAPYNAGTFA</sequence>